<sequence>MAATDAKSHENKDIQGHSKSENFKKKIVLTEDDVPGASFKNKDPQIFHNEQLKRWLKCRGASVGGSRRELLTRIKDYQVSGQDKKIVDPDGGIHLRRLRLERELRSQQTSDNLPMRATWPSDGWTLSLEQMPPFQHCYLFAHLAGEMESNSKKVRRGAFKSKREGYALYKSGHVQKVKFNHTTDEHFCFFESRVKASMTRNKLYRIRVSLSKQTAQVKSGACNCKAGANGRCKHIGALLYKILDFTESEVDEIPPDLTCTERPQQWHIPRSNSSKDELVLLDELLVIKHNYEADKKRNKSEVRTQRKVEKQMYDAAPSFARKINEHQIKQFSEDLKAAKTKNRQMLIDLLEGNECKPIVTQDITLRENRDNILKDHDYCCHSNRKRQNEIGDADSGIHLPCKIIKTESVIEPLDTNFDNRFCLSHCEAVQVDAPDSERSVTEDDNQECVQSLPPENPCINTSFSYIEKHIISEWNFPESYSDDYDLNEENFRKVCTDFVGKLSITETEISETEIQTRGQSENTQWFKYRCARVTASKFGEIKNRRSTTAPDRLIRDIFQYNPKGKTPHQCQEGLRLEPIIKEKYIAKQSENGHTGIKVSEKGLIIDKKNPLLAASIDGEVYDPTAKHSPVGNLEMKYKQFPSRLCTEQKIEDNLLHFIAKHAKDSCLQITSNGLKLKTRHHYYAQIQGGMGISGRQWSDLAVYCYYRNVEDLHIERIYFDPIYWNDLKRNLLDFCLHAVVPEIITRRIKRGKPLHPTVYCYKK</sequence>
<dbReference type="InterPro" id="IPR011604">
    <property type="entry name" value="PDDEXK-like_dom_sf"/>
</dbReference>
<keyword evidence="1" id="KW-0862">Zinc</keyword>
<dbReference type="Pfam" id="PF09588">
    <property type="entry name" value="YqaJ"/>
    <property type="match status" value="1"/>
</dbReference>
<dbReference type="InterPro" id="IPR019080">
    <property type="entry name" value="YqaJ_viral_recombinase"/>
</dbReference>
<proteinExistence type="predicted"/>
<comment type="caution">
    <text evidence="4">The sequence shown here is derived from an EMBL/GenBank/DDBJ whole genome shotgun (WGS) entry which is preliminary data.</text>
</comment>
<keyword evidence="1" id="KW-0479">Metal-binding</keyword>
<dbReference type="Gene3D" id="3.90.320.10">
    <property type="match status" value="1"/>
</dbReference>
<evidence type="ECO:0000313" key="5">
    <source>
        <dbReference type="Proteomes" id="UP001159427"/>
    </source>
</evidence>
<protein>
    <recommendedName>
        <fullName evidence="3">SWIM-type domain-containing protein</fullName>
    </recommendedName>
</protein>
<dbReference type="PANTHER" id="PTHR47526">
    <property type="entry name" value="ATP-DEPENDENT DNA HELICASE"/>
    <property type="match status" value="1"/>
</dbReference>
<dbReference type="InterPro" id="IPR011335">
    <property type="entry name" value="Restrct_endonuc-II-like"/>
</dbReference>
<keyword evidence="5" id="KW-1185">Reference proteome</keyword>
<dbReference type="Proteomes" id="UP001159427">
    <property type="component" value="Unassembled WGS sequence"/>
</dbReference>
<evidence type="ECO:0000256" key="2">
    <source>
        <dbReference type="SAM" id="MobiDB-lite"/>
    </source>
</evidence>
<keyword evidence="1" id="KW-0863">Zinc-finger</keyword>
<organism evidence="4 5">
    <name type="scientific">Porites evermanni</name>
    <dbReference type="NCBI Taxonomy" id="104178"/>
    <lineage>
        <taxon>Eukaryota</taxon>
        <taxon>Metazoa</taxon>
        <taxon>Cnidaria</taxon>
        <taxon>Anthozoa</taxon>
        <taxon>Hexacorallia</taxon>
        <taxon>Scleractinia</taxon>
        <taxon>Fungiina</taxon>
        <taxon>Poritidae</taxon>
        <taxon>Porites</taxon>
    </lineage>
</organism>
<dbReference type="SUPFAM" id="SSF52980">
    <property type="entry name" value="Restriction endonuclease-like"/>
    <property type="match status" value="1"/>
</dbReference>
<evidence type="ECO:0000256" key="1">
    <source>
        <dbReference type="PROSITE-ProRule" id="PRU00325"/>
    </source>
</evidence>
<feature type="region of interest" description="Disordered" evidence="2">
    <location>
        <begin position="1"/>
        <end position="25"/>
    </location>
</feature>
<accession>A0ABN8QC82</accession>
<reference evidence="4 5" key="1">
    <citation type="submission" date="2022-05" db="EMBL/GenBank/DDBJ databases">
        <authorList>
            <consortium name="Genoscope - CEA"/>
            <person name="William W."/>
        </authorList>
    </citation>
    <scope>NUCLEOTIDE SEQUENCE [LARGE SCALE GENOMIC DNA]</scope>
</reference>
<dbReference type="EMBL" id="CALNXI010001245">
    <property type="protein sequence ID" value="CAH3161660.1"/>
    <property type="molecule type" value="Genomic_DNA"/>
</dbReference>
<name>A0ABN8QC82_9CNID</name>
<evidence type="ECO:0000313" key="4">
    <source>
        <dbReference type="EMBL" id="CAH3161660.1"/>
    </source>
</evidence>
<evidence type="ECO:0000259" key="3">
    <source>
        <dbReference type="PROSITE" id="PS50966"/>
    </source>
</evidence>
<dbReference type="CDD" id="cd22343">
    <property type="entry name" value="PDDEXK_lambda_exonuclease-like"/>
    <property type="match status" value="1"/>
</dbReference>
<feature type="domain" description="SWIM-type" evidence="3">
    <location>
        <begin position="204"/>
        <end position="243"/>
    </location>
</feature>
<dbReference type="PROSITE" id="PS50966">
    <property type="entry name" value="ZF_SWIM"/>
    <property type="match status" value="1"/>
</dbReference>
<feature type="compositionally biased region" description="Basic and acidic residues" evidence="2">
    <location>
        <begin position="1"/>
        <end position="24"/>
    </location>
</feature>
<dbReference type="PANTHER" id="PTHR47526:SF3">
    <property type="entry name" value="PHD-TYPE DOMAIN-CONTAINING PROTEIN"/>
    <property type="match status" value="1"/>
</dbReference>
<gene>
    <name evidence="4" type="ORF">PEVE_00004037</name>
</gene>
<dbReference type="InterPro" id="IPR007527">
    <property type="entry name" value="Znf_SWIM"/>
</dbReference>